<reference evidence="1 2" key="1">
    <citation type="submission" date="2021-10" db="EMBL/GenBank/DDBJ databases">
        <title>Anaerobic single-cell dispensing facilitates the cultivation of human gut bacteria.</title>
        <authorList>
            <person name="Afrizal A."/>
        </authorList>
    </citation>
    <scope>NUCLEOTIDE SEQUENCE [LARGE SCALE GENOMIC DNA]</scope>
    <source>
        <strain evidence="1 2">CLA-AA-H224</strain>
    </source>
</reference>
<protein>
    <submittedName>
        <fullName evidence="1">Uncharacterized protein</fullName>
    </submittedName>
</protein>
<dbReference type="RefSeq" id="WP_308731903.1">
    <property type="nucleotide sequence ID" value="NZ_JAJEQN010000023.1"/>
</dbReference>
<gene>
    <name evidence="1" type="ORF">LKD48_09680</name>
</gene>
<dbReference type="Proteomes" id="UP001198200">
    <property type="component" value="Unassembled WGS sequence"/>
</dbReference>
<comment type="caution">
    <text evidence="1">The sequence shown here is derived from an EMBL/GenBank/DDBJ whole genome shotgun (WGS) entry which is preliminary data.</text>
</comment>
<evidence type="ECO:0000313" key="1">
    <source>
        <dbReference type="EMBL" id="MCC2221901.1"/>
    </source>
</evidence>
<sequence length="189" mass="22317">MEDWLINYYEQTDPLKRQQMLLENKNETMSEEDKLRMKLWETRYGKGKPRKDMFVGYLMNLKYIVESGSMDLGGRKKKLAIEAILGLNLYEFERKSKTQQEIIFLELKNTCRKYIEISTGGRGFTSVIFGMGQLSDESIAGKIAEQISRIVFDAPHSLRMEKEFEPLQRAALEVFREIYPNREHFLKKR</sequence>
<dbReference type="EMBL" id="JAJEQN010000023">
    <property type="protein sequence ID" value="MCC2221901.1"/>
    <property type="molecule type" value="Genomic_DNA"/>
</dbReference>
<dbReference type="AlphaFoldDB" id="A0AAE3E5X0"/>
<dbReference type="Pfam" id="PF20190">
    <property type="entry name" value="DUF6553"/>
    <property type="match status" value="1"/>
</dbReference>
<proteinExistence type="predicted"/>
<keyword evidence="2" id="KW-1185">Reference proteome</keyword>
<evidence type="ECO:0000313" key="2">
    <source>
        <dbReference type="Proteomes" id="UP001198200"/>
    </source>
</evidence>
<accession>A0AAE3E5X0</accession>
<name>A0AAE3E5X0_9FIRM</name>
<dbReference type="InterPro" id="IPR046683">
    <property type="entry name" value="DUF6553"/>
</dbReference>
<organism evidence="1 2">
    <name type="scientific">Anthropogastromicrobium aceti</name>
    <dbReference type="NCBI Taxonomy" id="2981768"/>
    <lineage>
        <taxon>Bacteria</taxon>
        <taxon>Bacillati</taxon>
        <taxon>Bacillota</taxon>
        <taxon>Clostridia</taxon>
        <taxon>Lachnospirales</taxon>
        <taxon>Lachnospiraceae</taxon>
        <taxon>Anthropogastromicrobium</taxon>
    </lineage>
</organism>